<dbReference type="Proteomes" id="UP000290365">
    <property type="component" value="Chromosome"/>
</dbReference>
<dbReference type="KEGG" id="kbs:EPA93_15525"/>
<name>A0A4P6JPX6_KTERU</name>
<evidence type="ECO:0000313" key="4">
    <source>
        <dbReference type="Proteomes" id="UP000290365"/>
    </source>
</evidence>
<accession>A0A4P6JPX6</accession>
<gene>
    <name evidence="3" type="ORF">EPA93_15525</name>
</gene>
<dbReference type="AlphaFoldDB" id="A0A4P6JPX6"/>
<keyword evidence="4" id="KW-1185">Reference proteome</keyword>
<evidence type="ECO:0000313" key="3">
    <source>
        <dbReference type="EMBL" id="QBD77324.1"/>
    </source>
</evidence>
<dbReference type="EMBL" id="CP035758">
    <property type="protein sequence ID" value="QBD77324.1"/>
    <property type="molecule type" value="Genomic_DNA"/>
</dbReference>
<dbReference type="Pfam" id="PF13401">
    <property type="entry name" value="AAA_22"/>
    <property type="match status" value="1"/>
</dbReference>
<dbReference type="InterPro" id="IPR027417">
    <property type="entry name" value="P-loop_NTPase"/>
</dbReference>
<evidence type="ECO:0000259" key="2">
    <source>
        <dbReference type="Pfam" id="PF13401"/>
    </source>
</evidence>
<feature type="region of interest" description="Disordered" evidence="1">
    <location>
        <begin position="242"/>
        <end position="279"/>
    </location>
</feature>
<dbReference type="InterPro" id="IPR049945">
    <property type="entry name" value="AAA_22"/>
</dbReference>
<dbReference type="GO" id="GO:0016887">
    <property type="term" value="F:ATP hydrolysis activity"/>
    <property type="evidence" value="ECO:0007669"/>
    <property type="project" value="InterPro"/>
</dbReference>
<dbReference type="Gene3D" id="3.40.50.300">
    <property type="entry name" value="P-loop containing nucleotide triphosphate hydrolases"/>
    <property type="match status" value="1"/>
</dbReference>
<organism evidence="3 4">
    <name type="scientific">Ktedonosporobacter rubrisoli</name>
    <dbReference type="NCBI Taxonomy" id="2509675"/>
    <lineage>
        <taxon>Bacteria</taxon>
        <taxon>Bacillati</taxon>
        <taxon>Chloroflexota</taxon>
        <taxon>Ktedonobacteria</taxon>
        <taxon>Ktedonobacterales</taxon>
        <taxon>Ktedonosporobacteraceae</taxon>
        <taxon>Ktedonosporobacter</taxon>
    </lineage>
</organism>
<protein>
    <submittedName>
        <fullName evidence="3">ATP-binding protein</fullName>
    </submittedName>
</protein>
<reference evidence="3 4" key="1">
    <citation type="submission" date="2019-01" db="EMBL/GenBank/DDBJ databases">
        <title>Ktedonosporobacter rubrisoli SCAWS-G2.</title>
        <authorList>
            <person name="Huang Y."/>
            <person name="Yan B."/>
        </authorList>
    </citation>
    <scope>NUCLEOTIDE SEQUENCE [LARGE SCALE GENOMIC DNA]</scope>
    <source>
        <strain evidence="3 4">SCAWS-G2</strain>
    </source>
</reference>
<keyword evidence="3" id="KW-0067">ATP-binding</keyword>
<keyword evidence="3" id="KW-0547">Nucleotide-binding</keyword>
<feature type="domain" description="ORC1/DEAH AAA+ ATPase" evidence="2">
    <location>
        <begin position="60"/>
        <end position="203"/>
    </location>
</feature>
<dbReference type="OrthoDB" id="9801665at2"/>
<evidence type="ECO:0000256" key="1">
    <source>
        <dbReference type="SAM" id="MobiDB-lite"/>
    </source>
</evidence>
<dbReference type="SUPFAM" id="SSF52540">
    <property type="entry name" value="P-loop containing nucleoside triphosphate hydrolases"/>
    <property type="match status" value="1"/>
</dbReference>
<dbReference type="RefSeq" id="WP_129888385.1">
    <property type="nucleotide sequence ID" value="NZ_CP035758.1"/>
</dbReference>
<dbReference type="GO" id="GO:0005524">
    <property type="term" value="F:ATP binding"/>
    <property type="evidence" value="ECO:0007669"/>
    <property type="project" value="UniProtKB-KW"/>
</dbReference>
<proteinExistence type="predicted"/>
<sequence>MSKAKTKELMGPVAREGVVVWEGLGEEQEEEEVHRRLWKRFVQTKEYGRFVEFCEECRASRYIGVCYGAAGVGKTESAKEYARWDEIEPLLSWHGVVQPRLSPENPRPTVALYTPTATVTARQIEKDIALLRWSLRVIGEAARAVPQEVETVEGMVRPGQVDLLVVDEADRLKPQAVEVLRDVYDRSPTGLVLIGMPGLEKRLAAIRNCIRGWVLSINIGRWEKKNSRSLLNNRCALLAEEEVREEDREGGSGADYSYDGREFSADGTVALANETDHRD</sequence>